<evidence type="ECO:0000313" key="3">
    <source>
        <dbReference type="Proteomes" id="UP000503349"/>
    </source>
</evidence>
<feature type="compositionally biased region" description="Low complexity" evidence="1">
    <location>
        <begin position="783"/>
        <end position="793"/>
    </location>
</feature>
<reference evidence="2 3" key="1">
    <citation type="submission" date="2019-02" db="EMBL/GenBank/DDBJ databases">
        <title>Opniocepnalus argus genome.</title>
        <authorList>
            <person name="Zhou C."/>
            <person name="Xiao S."/>
        </authorList>
    </citation>
    <scope>NUCLEOTIDE SEQUENCE [LARGE SCALE GENOMIC DNA]</scope>
    <source>
        <strain evidence="2">OARG1902GOOAL</strain>
        <tissue evidence="2">Muscle</tissue>
    </source>
</reference>
<feature type="region of interest" description="Disordered" evidence="1">
    <location>
        <begin position="841"/>
        <end position="980"/>
    </location>
</feature>
<feature type="compositionally biased region" description="Basic and acidic residues" evidence="1">
    <location>
        <begin position="166"/>
        <end position="182"/>
    </location>
</feature>
<feature type="region of interest" description="Disordered" evidence="1">
    <location>
        <begin position="1265"/>
        <end position="1284"/>
    </location>
</feature>
<feature type="compositionally biased region" description="Low complexity" evidence="1">
    <location>
        <begin position="114"/>
        <end position="127"/>
    </location>
</feature>
<feature type="compositionally biased region" description="Polar residues" evidence="1">
    <location>
        <begin position="200"/>
        <end position="210"/>
    </location>
</feature>
<feature type="compositionally biased region" description="Basic and acidic residues" evidence="1">
    <location>
        <begin position="631"/>
        <end position="642"/>
    </location>
</feature>
<feature type="compositionally biased region" description="Basic and acidic residues" evidence="1">
    <location>
        <begin position="260"/>
        <end position="269"/>
    </location>
</feature>
<feature type="compositionally biased region" description="Basic and acidic residues" evidence="1">
    <location>
        <begin position="904"/>
        <end position="918"/>
    </location>
</feature>
<feature type="compositionally biased region" description="Polar residues" evidence="1">
    <location>
        <begin position="940"/>
        <end position="949"/>
    </location>
</feature>
<feature type="compositionally biased region" description="Low complexity" evidence="1">
    <location>
        <begin position="552"/>
        <end position="562"/>
    </location>
</feature>
<evidence type="ECO:0000313" key="2">
    <source>
        <dbReference type="EMBL" id="KAF3703412.1"/>
    </source>
</evidence>
<feature type="compositionally biased region" description="Basic and acidic residues" evidence="1">
    <location>
        <begin position="1473"/>
        <end position="1482"/>
    </location>
</feature>
<feature type="compositionally biased region" description="Basic residues" evidence="1">
    <location>
        <begin position="599"/>
        <end position="614"/>
    </location>
</feature>
<feature type="region of interest" description="Disordered" evidence="1">
    <location>
        <begin position="533"/>
        <end position="705"/>
    </location>
</feature>
<reference evidence="3" key="2">
    <citation type="submission" date="2019-02" db="EMBL/GenBank/DDBJ databases">
        <title>Opniocepnalus argus Var Kimnra genome.</title>
        <authorList>
            <person name="Zhou C."/>
            <person name="Xiao S."/>
        </authorList>
    </citation>
    <scope>NUCLEOTIDE SEQUENCE [LARGE SCALE GENOMIC DNA]</scope>
</reference>
<feature type="compositionally biased region" description="Basic and acidic residues" evidence="1">
    <location>
        <begin position="402"/>
        <end position="413"/>
    </location>
</feature>
<feature type="compositionally biased region" description="Basic residues" evidence="1">
    <location>
        <begin position="372"/>
        <end position="385"/>
    </location>
</feature>
<feature type="compositionally biased region" description="Basic and acidic residues" evidence="1">
    <location>
        <begin position="445"/>
        <end position="459"/>
    </location>
</feature>
<feature type="compositionally biased region" description="Basic and acidic residues" evidence="1">
    <location>
        <begin position="214"/>
        <end position="224"/>
    </location>
</feature>
<feature type="compositionally biased region" description="Low complexity" evidence="1">
    <location>
        <begin position="1012"/>
        <end position="1021"/>
    </location>
</feature>
<feature type="compositionally biased region" description="Polar residues" evidence="1">
    <location>
        <begin position="969"/>
        <end position="980"/>
    </location>
</feature>
<feature type="region of interest" description="Disordered" evidence="1">
    <location>
        <begin position="1430"/>
        <end position="1450"/>
    </location>
</feature>
<feature type="compositionally biased region" description="Basic and acidic residues" evidence="1">
    <location>
        <begin position="674"/>
        <end position="688"/>
    </location>
</feature>
<feature type="compositionally biased region" description="Polar residues" evidence="1">
    <location>
        <begin position="1120"/>
        <end position="1130"/>
    </location>
</feature>
<evidence type="ECO:0000256" key="1">
    <source>
        <dbReference type="SAM" id="MobiDB-lite"/>
    </source>
</evidence>
<feature type="region of interest" description="Disordered" evidence="1">
    <location>
        <begin position="257"/>
        <end position="474"/>
    </location>
</feature>
<feature type="region of interest" description="Disordered" evidence="1">
    <location>
        <begin position="996"/>
        <end position="1060"/>
    </location>
</feature>
<feature type="compositionally biased region" description="Polar residues" evidence="1">
    <location>
        <begin position="569"/>
        <end position="584"/>
    </location>
</feature>
<feature type="compositionally biased region" description="Polar residues" evidence="1">
    <location>
        <begin position="890"/>
        <end position="900"/>
    </location>
</feature>
<feature type="compositionally biased region" description="Acidic residues" evidence="1">
    <location>
        <begin position="1081"/>
        <end position="1090"/>
    </location>
</feature>
<feature type="region of interest" description="Disordered" evidence="1">
    <location>
        <begin position="1176"/>
        <end position="1208"/>
    </location>
</feature>
<dbReference type="Proteomes" id="UP000503349">
    <property type="component" value="Chromosome 19"/>
</dbReference>
<feature type="region of interest" description="Disordered" evidence="1">
    <location>
        <begin position="719"/>
        <end position="828"/>
    </location>
</feature>
<feature type="compositionally biased region" description="Polar residues" evidence="1">
    <location>
        <begin position="431"/>
        <end position="441"/>
    </location>
</feature>
<feature type="compositionally biased region" description="Polar residues" evidence="1">
    <location>
        <begin position="660"/>
        <end position="670"/>
    </location>
</feature>
<proteinExistence type="predicted"/>
<feature type="compositionally biased region" description="Polar residues" evidence="1">
    <location>
        <begin position="340"/>
        <end position="357"/>
    </location>
</feature>
<accession>A0A6G1QLH2</accession>
<feature type="compositionally biased region" description="Polar residues" evidence="1">
    <location>
        <begin position="1430"/>
        <end position="1443"/>
    </location>
</feature>
<feature type="compositionally biased region" description="Basic and acidic residues" evidence="1">
    <location>
        <begin position="950"/>
        <end position="959"/>
    </location>
</feature>
<feature type="region of interest" description="Disordered" evidence="1">
    <location>
        <begin position="1468"/>
        <end position="1557"/>
    </location>
</feature>
<feature type="compositionally biased region" description="Polar residues" evidence="1">
    <location>
        <begin position="805"/>
        <end position="815"/>
    </location>
</feature>
<feature type="compositionally biased region" description="Low complexity" evidence="1">
    <location>
        <begin position="323"/>
        <end position="334"/>
    </location>
</feature>
<feature type="compositionally biased region" description="Basic and acidic residues" evidence="1">
    <location>
        <begin position="719"/>
        <end position="729"/>
    </location>
</feature>
<feature type="region of interest" description="Disordered" evidence="1">
    <location>
        <begin position="156"/>
        <end position="224"/>
    </location>
</feature>
<organism evidence="2 3">
    <name type="scientific">Channa argus</name>
    <name type="common">Northern snakehead</name>
    <name type="synonym">Ophicephalus argus</name>
    <dbReference type="NCBI Taxonomy" id="215402"/>
    <lineage>
        <taxon>Eukaryota</taxon>
        <taxon>Metazoa</taxon>
        <taxon>Chordata</taxon>
        <taxon>Craniata</taxon>
        <taxon>Vertebrata</taxon>
        <taxon>Euteleostomi</taxon>
        <taxon>Actinopterygii</taxon>
        <taxon>Neopterygii</taxon>
        <taxon>Teleostei</taxon>
        <taxon>Neoteleostei</taxon>
        <taxon>Acanthomorphata</taxon>
        <taxon>Anabantaria</taxon>
        <taxon>Anabantiformes</taxon>
        <taxon>Channoidei</taxon>
        <taxon>Channidae</taxon>
        <taxon>Channa</taxon>
    </lineage>
</organism>
<keyword evidence="3" id="KW-1185">Reference proteome</keyword>
<feature type="region of interest" description="Disordered" evidence="1">
    <location>
        <begin position="105"/>
        <end position="131"/>
    </location>
</feature>
<sequence>METDNMDETVSALVSEIVQQSVSDLNELMQLIKHWEAEERVTSHTDDSATGYSTQQKIEEYLTWFFDQRRKFAEHRWDEENKEVKMVSTKFPTKKPDTLEEVCVREAEPTSSLSTISEDNRSSSSDSVTMAEQPAEMTFFKRLKKTWRKRFGRKKNNEVGSVSESQEEKDTKDRSLSLKSEEISISSKDQKEQDEDLAGSLSSFDLQQPITEPLEVRPTEEDRDHVTKIDLLSVPPDEEKEPVFSKEVTYFSTSLAMSEDQIKSEERESLASGASSSSKNIMKTEIAPFTTESPDTLEEVVFVADAEPTSSLSTISEDRRKSSSAYSPSSISAILEVTSMAVSQGTEQSLRTLQSTDSDSKAEQPAGTTLLKRLKKTWRKRFGRKKTNEDGSVSESQEDEDTKDRSLSLKSEEISTSLKDQKEQDEDLAGSLSSFDLQQPITEPLKVRPTEEDGDHVTKIDLLSGPPDEEKEPVLSKEVTYFSTSLAMSEDQIKSEERESLASRASSKNIIKTEIAPFTTESPDTLEEVAFVANAEPTSSLSTISEDRRKSSSAYTPSSTSAILEVTSVAVSQGTEQSVRTLESTDSDSKADQPARPTLLKRLRKTWRQRFGRKKNNEVGSVSESQEDEDTKDRSLSLKSEKVSTSLKDQKEQDEDLAGSLSSFDLQQPITEPLEVRPTEEDRDHVTKLDLLSGPPDEEKEPVLSKEVTCFSTSLAMSEDHIKSEERESLASGASSSSKNIMKTEIGPFTTESPDTLKEVVFVTEAEPTSSISTISEDKRKSSSASSPSSTSAILEVTDMAIAQGTDQAFRTLESTDSDSKAEQTTGTKLFEKIKKTWRKHFRKKKNEVGSVSESQEDEDSKDRSLCLKSKKISISSKDQKEQDEDLAGSLSSFGLQQPITEPLEVRPTEEDRDHVTKIDLLSGPPDEEKEPVLSKEVTCFSTSPFTSDDQIKSEERESLASGASSSSKNINTEIGAFTTESPDTLKEVVFVAEAEPTSSLSTISEDKRKSSSASSPSGTSAILEVSNVAVAQGTDKAVRTLESTDSDSKAEQPAEPTILKRLKKTWRKWFGRKKSKEDGSDSESQEDEDIKDRLLSLKSEQISTSSKDQKEQDEDLAGSLSSFDLQQPITEPLKVRPTEEDRDHVTKIDLLLGPPDEEDEGPVFFKEVTSFSTSPVMSEDQIKSEESESLASGASLKTGGRESPTHPDILEEVFVSEVEITYTRKSPSASSSSTSVFLESPTEHPASFGLQLLFTKPLTVRPIDDEIPVGPQEEEEDKTDSANDKQLVLNPSVFCFIFETFFQRLTEEQWREVSEGVYNHDVLEKLIDMCMTVLKFISNAVVKVVQLSLRQSSDTHGTFNLTSPMTFEHLLRVYNIDVQGFVESCFTQAVCDVIGTNTLVRVSPEFTDTLATEVLHEVNSVLSVTSQSSVDRASATPASSQESNKRASQKALAGLIPTMKTFLTGRATAVRRRIETQKDPEANNMEETPARGSATESKQSLWSRCVRRRERKIQPVPAQDLTGEDSVKEDNETSHSSISNTSEERTTNSDFSSKIL</sequence>
<dbReference type="EMBL" id="CM015730">
    <property type="protein sequence ID" value="KAF3703412.1"/>
    <property type="molecule type" value="Genomic_DNA"/>
</dbReference>
<protein>
    <submittedName>
        <fullName evidence="2">Uncharacterized protein</fullName>
    </submittedName>
</protein>
<feature type="region of interest" description="Disordered" evidence="1">
    <location>
        <begin position="1073"/>
        <end position="1144"/>
    </location>
</feature>
<gene>
    <name evidence="2" type="ORF">EXN66_Car019100</name>
</gene>
<feature type="compositionally biased region" description="Basic and acidic residues" evidence="1">
    <location>
        <begin position="1134"/>
        <end position="1144"/>
    </location>
</feature>
<name>A0A6G1QLH2_CHAAH</name>